<dbReference type="Gene3D" id="2.60.40.2030">
    <property type="match status" value="17"/>
</dbReference>
<dbReference type="GO" id="GO:0007601">
    <property type="term" value="P:visual perception"/>
    <property type="evidence" value="ECO:0007669"/>
    <property type="project" value="Ensembl"/>
</dbReference>
<evidence type="ECO:0000256" key="20">
    <source>
        <dbReference type="ARBA" id="ARBA00083929"/>
    </source>
</evidence>
<evidence type="ECO:0000256" key="19">
    <source>
        <dbReference type="ARBA" id="ARBA00078072"/>
    </source>
</evidence>
<dbReference type="Pfam" id="PF03160">
    <property type="entry name" value="Calx-beta"/>
    <property type="match status" value="18"/>
</dbReference>
<evidence type="ECO:0000256" key="2">
    <source>
        <dbReference type="ARBA" id="ARBA00004437"/>
    </source>
</evidence>
<evidence type="ECO:0000256" key="9">
    <source>
        <dbReference type="ARBA" id="ARBA00022801"/>
    </source>
</evidence>
<keyword evidence="10" id="KW-0106">Calcium</keyword>
<evidence type="ECO:0000256" key="11">
    <source>
        <dbReference type="ARBA" id="ARBA00022989"/>
    </source>
</evidence>
<keyword evidence="24" id="KW-1185">Reference proteome</keyword>
<protein>
    <recommendedName>
        <fullName evidence="18">Adhesion G-protein coupled receptor V1</fullName>
    </recommendedName>
    <alternativeName>
        <fullName evidence="20">G-protein coupled receptor 98</fullName>
    </alternativeName>
    <alternativeName>
        <fullName evidence="19">Very large G-protein coupled receptor 1</fullName>
    </alternativeName>
</protein>
<evidence type="ECO:0000313" key="24">
    <source>
        <dbReference type="Proteomes" id="UP000265100"/>
    </source>
</evidence>
<dbReference type="FunFam" id="2.60.40.2030:FF:000013">
    <property type="entry name" value="Adhesion G-protein coupled receptor V1"/>
    <property type="match status" value="1"/>
</dbReference>
<evidence type="ECO:0000256" key="21">
    <source>
        <dbReference type="SAM" id="MobiDB-lite"/>
    </source>
</evidence>
<accession>A0A3P8NZJ4</accession>
<evidence type="ECO:0000256" key="14">
    <source>
        <dbReference type="ARBA" id="ARBA00023157"/>
    </source>
</evidence>
<evidence type="ECO:0000256" key="15">
    <source>
        <dbReference type="ARBA" id="ARBA00023170"/>
    </source>
</evidence>
<dbReference type="PANTHER" id="PTHR46682">
    <property type="entry name" value="ADHESION G-PROTEIN COUPLED RECEPTOR V1"/>
    <property type="match status" value="1"/>
</dbReference>
<dbReference type="FunFam" id="2.60.40.2030:FF:000023">
    <property type="entry name" value="Adhesion G protein-coupled receptor V1"/>
    <property type="match status" value="1"/>
</dbReference>
<feature type="domain" description="Calx-beta" evidence="22">
    <location>
        <begin position="237"/>
        <end position="346"/>
    </location>
</feature>
<keyword evidence="8" id="KW-0677">Repeat</keyword>
<dbReference type="Gene3D" id="2.60.120.200">
    <property type="match status" value="1"/>
</dbReference>
<dbReference type="InterPro" id="IPR038081">
    <property type="entry name" value="CalX-like_sf"/>
</dbReference>
<feature type="domain" description="Calx-beta" evidence="22">
    <location>
        <begin position="2057"/>
        <end position="2154"/>
    </location>
</feature>
<reference evidence="24" key="2">
    <citation type="submission" date="2023-03" db="EMBL/GenBank/DDBJ databases">
        <authorList>
            <consortium name="Wellcome Sanger Institute Data Sharing"/>
        </authorList>
    </citation>
    <scope>NUCLEOTIDE SEQUENCE [LARGE SCALE GENOMIC DNA]</scope>
</reference>
<evidence type="ECO:0000256" key="12">
    <source>
        <dbReference type="ARBA" id="ARBA00023040"/>
    </source>
</evidence>
<reference evidence="23" key="3">
    <citation type="submission" date="2025-08" db="UniProtKB">
        <authorList>
            <consortium name="Ensembl"/>
        </authorList>
    </citation>
    <scope>IDENTIFICATION</scope>
</reference>
<keyword evidence="16" id="KW-0807">Transducer</keyword>
<dbReference type="GO" id="GO:0007605">
    <property type="term" value="P:sensory perception of sound"/>
    <property type="evidence" value="ECO:0007669"/>
    <property type="project" value="TreeGrafter"/>
</dbReference>
<dbReference type="InterPro" id="IPR013320">
    <property type="entry name" value="ConA-like_dom_sf"/>
</dbReference>
<feature type="domain" description="Calx-beta" evidence="22">
    <location>
        <begin position="1546"/>
        <end position="1645"/>
    </location>
</feature>
<dbReference type="GO" id="GO:0001917">
    <property type="term" value="C:photoreceptor inner segment"/>
    <property type="evidence" value="ECO:0007669"/>
    <property type="project" value="UniProtKB-SubCell"/>
</dbReference>
<feature type="domain" description="Calx-beta" evidence="22">
    <location>
        <begin position="2395"/>
        <end position="2503"/>
    </location>
</feature>
<dbReference type="FunFam" id="2.60.40.2030:FF:000020">
    <property type="entry name" value="Adhesion G protein-coupled receptor V1"/>
    <property type="match status" value="1"/>
</dbReference>
<dbReference type="FunFam" id="2.60.40.2030:FF:000017">
    <property type="entry name" value="Adhesion G protein-coupled receptor V1"/>
    <property type="match status" value="2"/>
</dbReference>
<feature type="domain" description="Calx-beta" evidence="22">
    <location>
        <begin position="9"/>
        <end position="94"/>
    </location>
</feature>
<dbReference type="Bgee" id="ENSACLG00000006910">
    <property type="expression patterns" value="Expressed in testis and 1 other cell type or tissue"/>
</dbReference>
<keyword evidence="11" id="KW-1133">Transmembrane helix</keyword>
<dbReference type="PANTHER" id="PTHR46682:SF1">
    <property type="entry name" value="ADHESION G-PROTEIN COUPLED RECEPTOR V1"/>
    <property type="match status" value="1"/>
</dbReference>
<evidence type="ECO:0000256" key="17">
    <source>
        <dbReference type="ARBA" id="ARBA00023273"/>
    </source>
</evidence>
<reference evidence="23" key="4">
    <citation type="submission" date="2025-09" db="UniProtKB">
        <authorList>
            <consortium name="Ensembl"/>
        </authorList>
    </citation>
    <scope>IDENTIFICATION</scope>
</reference>
<sequence length="2697" mass="291495">MFSFFLSQTEEIIVDEPRGGNRYVPLTLIREKGTYGTVTVNFEIADGPNPASEDLSPDSGNITIPVGQAVVHFTVLIRDDQVPEDDEVFSVRLTGVAGGALLKPNASSVRLRILRNDSPLRFSHTVMAVPESAAVIALNVTRGRLTEDGPLIGSVDTEVSVDYMVVSGEGLGSATPAVDFFDLQPVRRVTFPPFVYKASLLFNISDDNVPELAESFHLVLLEDTIRGDAVLVSPNSVQVTIEPNDKPHGVLSISSSALVQPISINEDLTQRYDGIVIVRIGGSYGEVSANWSISRNSSDRSPVSDDLRPEVGQVRFAAGDKTAIIPINIVADDQPEEAEAFVFKLLPSTVTGNAEVDEPMEMVFYIQDSDDVYGLFRFDPAKEQNIQSQPEGRFLSLNFLRSGGTLGNVSMAFSALYIPAGPIDPARARDHVLNVSGTINVVFARQRMVHIILPIRNDAFLQNGAHFLIQLNTLELIDISPSIPSNSPRFGGSLNLTLTVTPDIANGEIGFTSNTTVVVYEPEDSNTSTVSLPLRRDGTDGRAEVFWSLKPTGANRGDVTANDLKPFGGSVIFVSGQSDASINFTILADNIPEVNETLLLTLDRSNVENQILKAGFTSREIIIMENDDPGGVFEFSPLSRGPWVINEGEAVELHVVRAQGQLLKQLIRYAVMPSGNNEFYGATGILEFKPGEREVVVALVARPDGVPELDETFSVVLSSHSTPPSRLGNHREVNITVRKNDDPYGVIEFSQSGLTVAINESKGDETHQALYPVMRNRGHFGKVSVLWVLEPALSGDVRPVRGSITFEEGEYLKNLTLFSVPDEIPEEMENFTITLLNATGGARLGNIVSSNLWINKNDDPIYFSEPVAVRLQEGGVANFTVVRAGRADFVATVMYRVEYNDASPDDLFLLSNDTVLVYAVGEWTKNISVAVKDDDIPETDEPFYIVLYNATGDAVVYGAATATVVIEANDDANGIFSLEPVEKPVEEGKTNHFYVLRARGRFGNITVFWQLFANDSLTPLEENQEFTNTSGSVTFTTGEKTKPIVLEAISDKLPEFNEFYILRLVNISGDALNASVFIPFNDDPFGVFAIAEDNMDQEVAEDVLSEDDMADVTSFTILRKQGTFGDVRVSWEIVSGHFPQGLPRMDDLLLVASFPDEVELRPHARRHHSATDTWFFSGLPGAYGTISPDDGPAAISNFTFSAWLLPRLDTDGFIASKGTNGSLYYGVKVHTNESHVTVMLYYTVIGSNSTQVARASAEKFSADTWLHVIITVDDGIIEFFLDGRPIPGGLKSIKGEGISDGPASMFIGSDLEGKQRYTGLLQDVRLYHTKLNRSHIHELHTQPPKADLRTISGYLRYQQDERQKSFVVEARDDTEEEGEEVFYLQLVAVRGGARLPLPRPTAILRVLKSDNANGLFGFTGSCIPDTTAEGSTISCVIERMRGLLDHVYVNYTVTQLDSDTPANQDFLNATGAVLFTPGDPSQVLNLLVLDDNLPELAESFQVVLVSAESGDGKPGSTPTSGASIDPNSSVNTITVTASDHPYGLLQFQPTPPGEGLISPALEPAHITVNEEDGEISLLVARAQGILGRIMVGYRTTPFTASSPEDYEDSEGMLDFLPGERLKFINVTIIDNPVPELEKIFRVELYNADGGVDHFLHSEGSGSGESDYQLLLPSYRHHASLGVASRIAVTIAASDDAHGVFQFSPESLSVNGTEPEDGHSSVLLKVDRSFGDLSNVTVYWEADPSSEGELLSRFGNITFGVGQTSQNIIVTVVEDEMPELDKSFTVSLVKVSHGRLGVRTSANLTVLASDDPYGVFVFANASKSVRLPEADSTVSLAIQRQRGLMGQVRVTYGTLNEKDPEPYRTPGVGRATEGRDFIPLLDSVVFLANQSEANITLRVLDDEDPERDESVFVKLISAHLIRGEQGRLVSNSPSLGARSNIVAQVIVEASDDAFGILQLSASAVSVAEHYVGPIINVTRVGGIFADVSVKFRAVPLTARVSEDYSVASTDVVLLEGESSKSVPIYVINDVIPELEETFLIELINQTTGGALLGEVTRAIITILPSDDPFGAFVTIEEPDTDSTVVTLPIVRNAGTIGTVTVKWQATVNGKLAVGDIRPTSGEVTFAPGDTMKTLSVEILADNVPEITETIKVELIDASNGGNLGADTSVNIIVPANDNPYGTVYFEHSTYRVQEPLEGVYRANITVRRRDGHFGRLEIMYSTSEIDIVGMAQDKGQNLSMYYNVPKPGVPAAALLKTFNLTGQRDLLAACAAACLRERACQAFSLSSSGTPSCTWVPSGADQLTSQSQVMTYVKNMTAAAVLFSSQAVAGSDYTPVTAQRAFMDDGSVVANLTVLILTDSFPEMDESFSIQILKVELINLTVPQKNLPSVGQPDKAVVTIGVNGDAFGVFLIYSLSPNTTNQGLYLEVREEPMVVPLVIERRGGNLGTVTVEWSFVGGEASPDADFTGTGGTLVFDGSLKKTVEIVIRDDAVPEDNESLMIGLVNTAGGSRILPSSDTVTIVILANDNVAGIVGFHSGSRSIIAREGEKLSLLVLRTAPGLGNVTVDWTIQGPLVHRTFTQTSGTLFFTKVNSVVVTGHAALDAQGSEAVITEKHSNKLIPVEGALAEPGQDFISGTGYVILQEGQTSVAIPVTILEDDIPELQEFFLVNITSAVLITTLATVPQLGMENCESAPVTA</sequence>
<dbReference type="OMA" id="MEEFTIM"/>
<feature type="domain" description="Calx-beta" evidence="22">
    <location>
        <begin position="1943"/>
        <end position="2042"/>
    </location>
</feature>
<keyword evidence="9" id="KW-0378">Hydrolase</keyword>
<evidence type="ECO:0000256" key="7">
    <source>
        <dbReference type="ARBA" id="ARBA00022729"/>
    </source>
</evidence>
<evidence type="ECO:0000256" key="6">
    <source>
        <dbReference type="ARBA" id="ARBA00022692"/>
    </source>
</evidence>
<dbReference type="GO" id="GO:0042462">
    <property type="term" value="P:eye photoreceptor cell development"/>
    <property type="evidence" value="ECO:0007669"/>
    <property type="project" value="Ensembl"/>
</dbReference>
<evidence type="ECO:0000256" key="4">
    <source>
        <dbReference type="ARBA" id="ARBA00007343"/>
    </source>
</evidence>
<dbReference type="Ensembl" id="ENSACLT00000010406.1">
    <property type="protein sequence ID" value="ENSACLP00000010163.1"/>
    <property type="gene ID" value="ENSACLG00000006910.2"/>
</dbReference>
<keyword evidence="12" id="KW-0297">G-protein coupled receptor</keyword>
<evidence type="ECO:0000256" key="16">
    <source>
        <dbReference type="ARBA" id="ARBA00023224"/>
    </source>
</evidence>
<evidence type="ECO:0000256" key="3">
    <source>
        <dbReference type="ARBA" id="ARBA00004651"/>
    </source>
</evidence>
<comment type="subcellular location">
    <subcellularLocation>
        <location evidence="3">Cell membrane</location>
        <topology evidence="3">Multi-pass membrane protein</topology>
    </subcellularLocation>
    <subcellularLocation>
        <location evidence="1">Cell projection</location>
        <location evidence="1">Stereocilium membrane</location>
    </subcellularLocation>
    <subcellularLocation>
        <location evidence="2">Photoreceptor inner segment</location>
    </subcellularLocation>
</comment>
<gene>
    <name evidence="23" type="primary">ADGRV1</name>
</gene>
<dbReference type="GO" id="GO:0004930">
    <property type="term" value="F:G protein-coupled receptor activity"/>
    <property type="evidence" value="ECO:0007669"/>
    <property type="project" value="UniProtKB-KW"/>
</dbReference>
<dbReference type="InterPro" id="IPR026919">
    <property type="entry name" value="ADGRV1"/>
</dbReference>
<feature type="domain" description="Calx-beta" evidence="22">
    <location>
        <begin position="852"/>
        <end position="948"/>
    </location>
</feature>
<feature type="domain" description="Calx-beta" evidence="22">
    <location>
        <begin position="735"/>
        <end position="836"/>
    </location>
</feature>
<reference evidence="23 24" key="1">
    <citation type="submission" date="2018-05" db="EMBL/GenBank/DDBJ databases">
        <authorList>
            <person name="Datahose"/>
        </authorList>
    </citation>
    <scope>NUCLEOTIDE SEQUENCE</scope>
</reference>
<dbReference type="STRING" id="8154.ENSACLP00000010163"/>
<dbReference type="Proteomes" id="UP000265100">
    <property type="component" value="Chromosome 12"/>
</dbReference>
<evidence type="ECO:0000256" key="10">
    <source>
        <dbReference type="ARBA" id="ARBA00022837"/>
    </source>
</evidence>
<dbReference type="GO" id="GO:0071277">
    <property type="term" value="P:cellular response to calcium ion"/>
    <property type="evidence" value="ECO:0007669"/>
    <property type="project" value="TreeGrafter"/>
</dbReference>
<dbReference type="GO" id="GO:0010855">
    <property type="term" value="F:adenylate cyclase inhibitor activity"/>
    <property type="evidence" value="ECO:0007669"/>
    <property type="project" value="TreeGrafter"/>
</dbReference>
<keyword evidence="6" id="KW-0812">Transmembrane</keyword>
<evidence type="ECO:0000313" key="23">
    <source>
        <dbReference type="Ensembl" id="ENSACLP00000010163.1"/>
    </source>
</evidence>
<keyword evidence="15" id="KW-0675">Receptor</keyword>
<evidence type="ECO:0000259" key="22">
    <source>
        <dbReference type="SMART" id="SM00237"/>
    </source>
</evidence>
<feature type="domain" description="Calx-beta" evidence="22">
    <location>
        <begin position="1402"/>
        <end position="1505"/>
    </location>
</feature>
<comment type="similarity">
    <text evidence="4">Belongs to the G-protein coupled receptor 2 family. Adhesion G-protein coupled receptor (ADGR) subfamily.</text>
</comment>
<dbReference type="GO" id="GO:0001965">
    <property type="term" value="F:G-protein alpha-subunit binding"/>
    <property type="evidence" value="ECO:0007669"/>
    <property type="project" value="TreeGrafter"/>
</dbReference>
<dbReference type="GO" id="GO:0060171">
    <property type="term" value="C:stereocilium membrane"/>
    <property type="evidence" value="ECO:0007669"/>
    <property type="project" value="UniProtKB-SubCell"/>
</dbReference>
<dbReference type="FunFam" id="2.60.40.2030:FF:000009">
    <property type="entry name" value="adhesion G-protein coupled receptor V1"/>
    <property type="match status" value="1"/>
</dbReference>
<evidence type="ECO:0000256" key="18">
    <source>
        <dbReference type="ARBA" id="ARBA00070037"/>
    </source>
</evidence>
<evidence type="ECO:0000256" key="5">
    <source>
        <dbReference type="ARBA" id="ARBA00022475"/>
    </source>
</evidence>
<keyword evidence="5" id="KW-1003">Cell membrane</keyword>
<evidence type="ECO:0000256" key="8">
    <source>
        <dbReference type="ARBA" id="ARBA00022737"/>
    </source>
</evidence>
<dbReference type="SMART" id="SM00237">
    <property type="entry name" value="Calx_beta"/>
    <property type="match status" value="11"/>
</dbReference>
<feature type="compositionally biased region" description="Polar residues" evidence="21">
    <location>
        <begin position="1516"/>
        <end position="1528"/>
    </location>
</feature>
<keyword evidence="7" id="KW-0732">Signal</keyword>
<dbReference type="GO" id="GO:0016787">
    <property type="term" value="F:hydrolase activity"/>
    <property type="evidence" value="ECO:0007669"/>
    <property type="project" value="UniProtKB-KW"/>
</dbReference>
<evidence type="ECO:0000256" key="13">
    <source>
        <dbReference type="ARBA" id="ARBA00023136"/>
    </source>
</evidence>
<feature type="domain" description="Calx-beta" evidence="22">
    <location>
        <begin position="1687"/>
        <end position="1788"/>
    </location>
</feature>
<dbReference type="Pfam" id="PF13385">
    <property type="entry name" value="Laminin_G_3"/>
    <property type="match status" value="1"/>
</dbReference>
<proteinExistence type="inferred from homology"/>
<keyword evidence="13" id="KW-0472">Membrane</keyword>
<dbReference type="GO" id="GO:0005737">
    <property type="term" value="C:cytoplasm"/>
    <property type="evidence" value="ECO:0007669"/>
    <property type="project" value="TreeGrafter"/>
</dbReference>
<dbReference type="SUPFAM" id="SSF49899">
    <property type="entry name" value="Concanavalin A-like lectins/glucanases"/>
    <property type="match status" value="1"/>
</dbReference>
<feature type="domain" description="Calx-beta" evidence="22">
    <location>
        <begin position="1802"/>
        <end position="1915"/>
    </location>
</feature>
<dbReference type="FunFam" id="2.60.40.2030:FF:000007">
    <property type="entry name" value="Adhesion G-protein coupled receptor V1"/>
    <property type="match status" value="3"/>
</dbReference>
<dbReference type="GeneTree" id="ENSGT00940000154880"/>
<dbReference type="InterPro" id="IPR003644">
    <property type="entry name" value="Calx_beta"/>
</dbReference>
<organism evidence="23 24">
    <name type="scientific">Astatotilapia calliptera</name>
    <name type="common">Eastern happy</name>
    <name type="synonym">Chromis callipterus</name>
    <dbReference type="NCBI Taxonomy" id="8154"/>
    <lineage>
        <taxon>Eukaryota</taxon>
        <taxon>Metazoa</taxon>
        <taxon>Chordata</taxon>
        <taxon>Craniata</taxon>
        <taxon>Vertebrata</taxon>
        <taxon>Euteleostomi</taxon>
        <taxon>Actinopterygii</taxon>
        <taxon>Neopterygii</taxon>
        <taxon>Teleostei</taxon>
        <taxon>Neoteleostei</taxon>
        <taxon>Acanthomorphata</taxon>
        <taxon>Ovalentaria</taxon>
        <taxon>Cichlomorphae</taxon>
        <taxon>Cichliformes</taxon>
        <taxon>Cichlidae</taxon>
        <taxon>African cichlids</taxon>
        <taxon>Pseudocrenilabrinae</taxon>
        <taxon>Haplochromini</taxon>
        <taxon>Astatotilapia</taxon>
    </lineage>
</organism>
<keyword evidence="17" id="KW-0966">Cell projection</keyword>
<dbReference type="SUPFAM" id="SSF141072">
    <property type="entry name" value="CalX-like"/>
    <property type="match status" value="19"/>
</dbReference>
<name>A0A3P8NZJ4_ASTCA</name>
<evidence type="ECO:0000256" key="1">
    <source>
        <dbReference type="ARBA" id="ARBA00004289"/>
    </source>
</evidence>
<keyword evidence="14" id="KW-1015">Disulfide bond</keyword>
<feature type="region of interest" description="Disordered" evidence="21">
    <location>
        <begin position="1509"/>
        <end position="1528"/>
    </location>
</feature>
<dbReference type="FunFam" id="2.60.40.2030:FF:000028">
    <property type="entry name" value="Adhesion G-protein coupled receptor V1"/>
    <property type="match status" value="1"/>
</dbReference>